<proteinExistence type="inferred from homology"/>
<dbReference type="PROSITE" id="PS51257">
    <property type="entry name" value="PROKAR_LIPOPROTEIN"/>
    <property type="match status" value="1"/>
</dbReference>
<evidence type="ECO:0000259" key="7">
    <source>
        <dbReference type="Pfam" id="PF25967"/>
    </source>
</evidence>
<evidence type="ECO:0000256" key="1">
    <source>
        <dbReference type="ARBA" id="ARBA00004196"/>
    </source>
</evidence>
<comment type="subcellular location">
    <subcellularLocation>
        <location evidence="1">Cell envelope</location>
    </subcellularLocation>
</comment>
<dbReference type="OrthoDB" id="9816569at2"/>
<feature type="domain" description="Multidrug resistance protein MdtA-like C-terminal permuted SH3" evidence="7">
    <location>
        <begin position="298"/>
        <end position="359"/>
    </location>
</feature>
<dbReference type="InterPro" id="IPR006143">
    <property type="entry name" value="RND_pump_MFP"/>
</dbReference>
<dbReference type="PANTHER" id="PTHR30158">
    <property type="entry name" value="ACRA/E-RELATED COMPONENT OF DRUG EFFLUX TRANSPORTER"/>
    <property type="match status" value="1"/>
</dbReference>
<reference evidence="8 9" key="1">
    <citation type="submission" date="2016-10" db="EMBL/GenBank/DDBJ databases">
        <authorList>
            <person name="de Groot N.N."/>
        </authorList>
    </citation>
    <scope>NUCLEOTIDE SEQUENCE [LARGE SCALE GENOMIC DNA]</scope>
    <source>
        <strain evidence="8 9">S5-249</strain>
    </source>
</reference>
<gene>
    <name evidence="8" type="ORF">SAMN05192580_0025</name>
</gene>
<feature type="compositionally biased region" description="Low complexity" evidence="3">
    <location>
        <begin position="374"/>
        <end position="390"/>
    </location>
</feature>
<dbReference type="FunFam" id="2.40.420.20:FF:000001">
    <property type="entry name" value="Efflux RND transporter periplasmic adaptor subunit"/>
    <property type="match status" value="1"/>
</dbReference>
<dbReference type="EMBL" id="FOZG01000001">
    <property type="protein sequence ID" value="SFR75892.1"/>
    <property type="molecule type" value="Genomic_DNA"/>
</dbReference>
<dbReference type="Gene3D" id="2.40.420.20">
    <property type="match status" value="1"/>
</dbReference>
<organism evidence="8 9">
    <name type="scientific">Sphingomonas jatrophae</name>
    <dbReference type="NCBI Taxonomy" id="1166337"/>
    <lineage>
        <taxon>Bacteria</taxon>
        <taxon>Pseudomonadati</taxon>
        <taxon>Pseudomonadota</taxon>
        <taxon>Alphaproteobacteria</taxon>
        <taxon>Sphingomonadales</taxon>
        <taxon>Sphingomonadaceae</taxon>
        <taxon>Sphingomonas</taxon>
    </lineage>
</organism>
<dbReference type="InterPro" id="IPR058626">
    <property type="entry name" value="MdtA-like_b-barrel"/>
</dbReference>
<feature type="domain" description="Multidrug resistance protein MdtA-like barrel-sandwich hybrid" evidence="5">
    <location>
        <begin position="59"/>
        <end position="201"/>
    </location>
</feature>
<feature type="region of interest" description="Disordered" evidence="3">
    <location>
        <begin position="356"/>
        <end position="390"/>
    </location>
</feature>
<dbReference type="Gene3D" id="2.40.50.100">
    <property type="match status" value="1"/>
</dbReference>
<feature type="domain" description="Multidrug resistance protein MdtA-like alpha-helical hairpin" evidence="4">
    <location>
        <begin position="99"/>
        <end position="166"/>
    </location>
</feature>
<dbReference type="Gene3D" id="1.10.287.470">
    <property type="entry name" value="Helix hairpin bin"/>
    <property type="match status" value="1"/>
</dbReference>
<name>A0A1I6JAH1_9SPHN</name>
<dbReference type="InterPro" id="IPR058624">
    <property type="entry name" value="MdtA-like_HH"/>
</dbReference>
<dbReference type="Pfam" id="PF25967">
    <property type="entry name" value="RND-MFP_C"/>
    <property type="match status" value="1"/>
</dbReference>
<protein>
    <submittedName>
        <fullName evidence="8">Membrane fusion protein, multidrug efflux system</fullName>
    </submittedName>
</protein>
<dbReference type="Pfam" id="PF25944">
    <property type="entry name" value="Beta-barrel_RND"/>
    <property type="match status" value="1"/>
</dbReference>
<dbReference type="Pfam" id="PF25876">
    <property type="entry name" value="HH_MFP_RND"/>
    <property type="match status" value="1"/>
</dbReference>
<dbReference type="Gene3D" id="2.40.30.170">
    <property type="match status" value="1"/>
</dbReference>
<sequence>MNRFRRSAPIALALLAACGKGGEGTPPPAGPPEVGVVQLTPQAATLTSVLPGRTAAFETSEVRPQVSGLIIERLFQEGDSVRKGQPLYRIDPQPYTAQVASARAALARARAAIASSAALQRRYGELVRINAIARQDFENSVTAAQQAQADVAAQRAALRSAEIDVARTTVRAPISGRIGRSLVTTGALATAGQADALTTIQRLDPIYVDVPQSSADLLRLRQQLLQGELARGGSAARVRLRLEDGSVYPQEGRLQFADVTVDPTTGTQTIRAIFPNPRGLLLPGMYVRAELVEGVRSDALLVPQRAVTRSERGEPTVLVVGPDNKVAQRVLTAPRTVGDAWLVTAGLRPGDRVIVEGGQSARPGTSVRAVPWRGPAAPAATGGPAAAPAR</sequence>
<dbReference type="InterPro" id="IPR058627">
    <property type="entry name" value="MdtA-like_C"/>
</dbReference>
<dbReference type="Proteomes" id="UP000198824">
    <property type="component" value="Unassembled WGS sequence"/>
</dbReference>
<dbReference type="InterPro" id="IPR058625">
    <property type="entry name" value="MdtA-like_BSH"/>
</dbReference>
<dbReference type="AlphaFoldDB" id="A0A1I6JAH1"/>
<evidence type="ECO:0000256" key="2">
    <source>
        <dbReference type="ARBA" id="ARBA00009477"/>
    </source>
</evidence>
<evidence type="ECO:0000313" key="9">
    <source>
        <dbReference type="Proteomes" id="UP000198824"/>
    </source>
</evidence>
<accession>A0A1I6JAH1</accession>
<keyword evidence="9" id="KW-1185">Reference proteome</keyword>
<evidence type="ECO:0000259" key="6">
    <source>
        <dbReference type="Pfam" id="PF25944"/>
    </source>
</evidence>
<dbReference type="NCBIfam" id="TIGR01730">
    <property type="entry name" value="RND_mfp"/>
    <property type="match status" value="1"/>
</dbReference>
<dbReference type="SUPFAM" id="SSF111369">
    <property type="entry name" value="HlyD-like secretion proteins"/>
    <property type="match status" value="1"/>
</dbReference>
<dbReference type="RefSeq" id="WP_093309149.1">
    <property type="nucleotide sequence ID" value="NZ_FOZG01000001.1"/>
</dbReference>
<evidence type="ECO:0000259" key="5">
    <source>
        <dbReference type="Pfam" id="PF25917"/>
    </source>
</evidence>
<comment type="similarity">
    <text evidence="2">Belongs to the membrane fusion protein (MFP) (TC 8.A.1) family.</text>
</comment>
<dbReference type="PANTHER" id="PTHR30158:SF3">
    <property type="entry name" value="MULTIDRUG EFFLUX PUMP SUBUNIT ACRA-RELATED"/>
    <property type="match status" value="1"/>
</dbReference>
<feature type="domain" description="Multidrug resistance protein MdtA-like beta-barrel" evidence="6">
    <location>
        <begin position="205"/>
        <end position="294"/>
    </location>
</feature>
<dbReference type="GO" id="GO:0046677">
    <property type="term" value="P:response to antibiotic"/>
    <property type="evidence" value="ECO:0007669"/>
    <property type="project" value="TreeGrafter"/>
</dbReference>
<dbReference type="STRING" id="1166337.SAMN05192580_0025"/>
<dbReference type="GO" id="GO:0022857">
    <property type="term" value="F:transmembrane transporter activity"/>
    <property type="evidence" value="ECO:0007669"/>
    <property type="project" value="InterPro"/>
</dbReference>
<evidence type="ECO:0000259" key="4">
    <source>
        <dbReference type="Pfam" id="PF25876"/>
    </source>
</evidence>
<dbReference type="GO" id="GO:0005886">
    <property type="term" value="C:plasma membrane"/>
    <property type="evidence" value="ECO:0007669"/>
    <property type="project" value="UniProtKB-SubCell"/>
</dbReference>
<dbReference type="Pfam" id="PF25917">
    <property type="entry name" value="BSH_RND"/>
    <property type="match status" value="1"/>
</dbReference>
<evidence type="ECO:0000256" key="3">
    <source>
        <dbReference type="SAM" id="MobiDB-lite"/>
    </source>
</evidence>
<evidence type="ECO:0000313" key="8">
    <source>
        <dbReference type="EMBL" id="SFR75892.1"/>
    </source>
</evidence>